<feature type="domain" description="GST C-terminal" evidence="2">
    <location>
        <begin position="241"/>
        <end position="383"/>
    </location>
</feature>
<dbReference type="SUPFAM" id="SSF47616">
    <property type="entry name" value="GST C-terminal domain-like"/>
    <property type="match status" value="1"/>
</dbReference>
<evidence type="ECO:0000313" key="3">
    <source>
        <dbReference type="EMBL" id="PQQ17572.1"/>
    </source>
</evidence>
<dbReference type="EMBL" id="PJQY01000144">
    <property type="protein sequence ID" value="PQQ17572.1"/>
    <property type="molecule type" value="Genomic_DNA"/>
</dbReference>
<feature type="compositionally biased region" description="Pro residues" evidence="1">
    <location>
        <begin position="51"/>
        <end position="67"/>
    </location>
</feature>
<dbReference type="InterPro" id="IPR036282">
    <property type="entry name" value="Glutathione-S-Trfase_C_sf"/>
</dbReference>
<gene>
    <name evidence="3" type="ORF">Pyn_26223</name>
</gene>
<dbReference type="Proteomes" id="UP000250321">
    <property type="component" value="Unassembled WGS sequence"/>
</dbReference>
<keyword evidence="4" id="KW-1185">Reference proteome</keyword>
<dbReference type="Gene3D" id="1.20.1050.10">
    <property type="match status" value="1"/>
</dbReference>
<evidence type="ECO:0000259" key="2">
    <source>
        <dbReference type="PROSITE" id="PS50405"/>
    </source>
</evidence>
<dbReference type="FunFam" id="1.20.1050.10:FF:000045">
    <property type="entry name" value="Glutathione S-transferase family protein"/>
    <property type="match status" value="1"/>
</dbReference>
<dbReference type="Pfam" id="PF13410">
    <property type="entry name" value="GST_C_2"/>
    <property type="match status" value="1"/>
</dbReference>
<feature type="region of interest" description="Disordered" evidence="1">
    <location>
        <begin position="86"/>
        <end position="154"/>
    </location>
</feature>
<dbReference type="STRING" id="2094558.A0A314Z7P0"/>
<dbReference type="Gene3D" id="3.40.30.10">
    <property type="entry name" value="Glutaredoxin"/>
    <property type="match status" value="1"/>
</dbReference>
<dbReference type="GO" id="GO:0004364">
    <property type="term" value="F:glutathione transferase activity"/>
    <property type="evidence" value="ECO:0007669"/>
    <property type="project" value="InterPro"/>
</dbReference>
<organism evidence="3 4">
    <name type="scientific">Prunus yedoensis var. nudiflora</name>
    <dbReference type="NCBI Taxonomy" id="2094558"/>
    <lineage>
        <taxon>Eukaryota</taxon>
        <taxon>Viridiplantae</taxon>
        <taxon>Streptophyta</taxon>
        <taxon>Embryophyta</taxon>
        <taxon>Tracheophyta</taxon>
        <taxon>Spermatophyta</taxon>
        <taxon>Magnoliopsida</taxon>
        <taxon>eudicotyledons</taxon>
        <taxon>Gunneridae</taxon>
        <taxon>Pentapetalae</taxon>
        <taxon>rosids</taxon>
        <taxon>fabids</taxon>
        <taxon>Rosales</taxon>
        <taxon>Rosaceae</taxon>
        <taxon>Amygdaloideae</taxon>
        <taxon>Amygdaleae</taxon>
        <taxon>Prunus</taxon>
    </lineage>
</organism>
<sequence>MERPSIGAFPTSQLHRRRRNPAPPNGPNPNPSPATSALKCPATNRLTQLPSSPPPPSSCGAPPSPRPPHLHRPHSLEFHVAHHDVPARPLRPHPRLHQTPLQIPRHTQSNPRPSPNLPPPLRGPPVSLGPPHPHSPGPQGPQRRRPGLNRSAGPGRLVAIQQHPYPDPNTLVPGPDNANGFKTLKEVYKSREGGYDGRSTVPMLWDVKKREVVCNESYDIIQLFNSGLNELARNPGLDLSPPPLKQKIENWNSIIYPNVNNGVYRCGFAQSQQAYDTAVNELFDALDMVEDHLGSSRFLCGDDLTLADVCLFTTLIRFDLVYNVLFKCTKKRLIEYPNLHAYMREIYQIPDVAETCNFTSIMEGYYKTLFPLNPGGIQPVMPSGSDLEVLCRPHNRDSLSLRDKSAAALYIS</sequence>
<dbReference type="OrthoDB" id="2309723at2759"/>
<dbReference type="GO" id="GO:0005737">
    <property type="term" value="C:cytoplasm"/>
    <property type="evidence" value="ECO:0007669"/>
    <property type="project" value="TreeGrafter"/>
</dbReference>
<dbReference type="InterPro" id="IPR010987">
    <property type="entry name" value="Glutathione-S-Trfase_C-like"/>
</dbReference>
<protein>
    <submittedName>
        <fullName evidence="3">Glutathionyl-hydroquinone reductase YqjG</fullName>
    </submittedName>
</protein>
<dbReference type="InterPro" id="IPR016639">
    <property type="entry name" value="GST_Omega/GSH"/>
</dbReference>
<comment type="caution">
    <text evidence="3">The sequence shown here is derived from an EMBL/GenBank/DDBJ whole genome shotgun (WGS) entry which is preliminary data.</text>
</comment>
<dbReference type="PANTHER" id="PTHR32419:SF31">
    <property type="entry name" value="OS02G0814800 PROTEIN"/>
    <property type="match status" value="1"/>
</dbReference>
<evidence type="ECO:0000313" key="4">
    <source>
        <dbReference type="Proteomes" id="UP000250321"/>
    </source>
</evidence>
<evidence type="ECO:0000256" key="1">
    <source>
        <dbReference type="SAM" id="MobiDB-lite"/>
    </source>
</evidence>
<dbReference type="InterPro" id="IPR047047">
    <property type="entry name" value="GST_Omega-like_C"/>
</dbReference>
<feature type="compositionally biased region" description="Pro residues" evidence="1">
    <location>
        <begin position="21"/>
        <end position="32"/>
    </location>
</feature>
<name>A0A314Z7P0_PRUYE</name>
<dbReference type="PANTHER" id="PTHR32419">
    <property type="entry name" value="GLUTATHIONYL-HYDROQUINONE REDUCTASE"/>
    <property type="match status" value="1"/>
</dbReference>
<feature type="region of interest" description="Disordered" evidence="1">
    <location>
        <begin position="1"/>
        <end position="73"/>
    </location>
</feature>
<dbReference type="PROSITE" id="PS50405">
    <property type="entry name" value="GST_CTER"/>
    <property type="match status" value="1"/>
</dbReference>
<accession>A0A314Z7P0</accession>
<feature type="compositionally biased region" description="Pro residues" evidence="1">
    <location>
        <begin position="112"/>
        <end position="139"/>
    </location>
</feature>
<feature type="compositionally biased region" description="Polar residues" evidence="1">
    <location>
        <begin position="99"/>
        <end position="108"/>
    </location>
</feature>
<reference evidence="3 4" key="1">
    <citation type="submission" date="2018-02" db="EMBL/GenBank/DDBJ databases">
        <title>Draft genome of wild Prunus yedoensis var. nudiflora.</title>
        <authorList>
            <person name="Baek S."/>
            <person name="Kim J.-H."/>
            <person name="Choi K."/>
            <person name="Kim G.-B."/>
            <person name="Cho A."/>
            <person name="Jang H."/>
            <person name="Shin C.-H."/>
            <person name="Yu H.-J."/>
            <person name="Mun J.-H."/>
        </authorList>
    </citation>
    <scope>NUCLEOTIDE SEQUENCE [LARGE SCALE GENOMIC DNA]</scope>
    <source>
        <strain evidence="4">cv. Jeju island</strain>
        <tissue evidence="3">Leaf</tissue>
    </source>
</reference>
<proteinExistence type="predicted"/>
<dbReference type="CDD" id="cd03190">
    <property type="entry name" value="GST_C_Omega_like"/>
    <property type="match status" value="1"/>
</dbReference>
<dbReference type="AlphaFoldDB" id="A0A314Z7P0"/>